<proteinExistence type="predicted"/>
<accession>A0A385SLB2</accession>
<name>A0A385SLB2_9BACT</name>
<reference evidence="2" key="1">
    <citation type="submission" date="2018-09" db="EMBL/GenBank/DDBJ databases">
        <title>Chryseolinea sp. KIS68-18 isolated from soil.</title>
        <authorList>
            <person name="Weon H.-Y."/>
            <person name="Kwon S.-W."/>
            <person name="Lee S.A."/>
        </authorList>
    </citation>
    <scope>NUCLEOTIDE SEQUENCE [LARGE SCALE GENOMIC DNA]</scope>
    <source>
        <strain evidence="2">KIS68-18</strain>
    </source>
</reference>
<dbReference type="AlphaFoldDB" id="A0A385SLB2"/>
<dbReference type="Proteomes" id="UP000266183">
    <property type="component" value="Chromosome"/>
</dbReference>
<dbReference type="KEGG" id="chk:D4L85_16335"/>
<organism evidence="1 2">
    <name type="scientific">Chryseolinea soli</name>
    <dbReference type="NCBI Taxonomy" id="2321403"/>
    <lineage>
        <taxon>Bacteria</taxon>
        <taxon>Pseudomonadati</taxon>
        <taxon>Bacteroidota</taxon>
        <taxon>Cytophagia</taxon>
        <taxon>Cytophagales</taxon>
        <taxon>Fulvivirgaceae</taxon>
        <taxon>Chryseolinea</taxon>
    </lineage>
</organism>
<evidence type="ECO:0000313" key="1">
    <source>
        <dbReference type="EMBL" id="AYB32039.1"/>
    </source>
</evidence>
<gene>
    <name evidence="1" type="ORF">D4L85_16335</name>
</gene>
<protein>
    <recommendedName>
        <fullName evidence="3">STAS/SEC14 domain-containing protein</fullName>
    </recommendedName>
</protein>
<evidence type="ECO:0008006" key="3">
    <source>
        <dbReference type="Google" id="ProtNLM"/>
    </source>
</evidence>
<dbReference type="EMBL" id="CP032382">
    <property type="protein sequence ID" value="AYB32039.1"/>
    <property type="molecule type" value="Genomic_DNA"/>
</dbReference>
<sequence>MMPEEFKAHLDFGLEFMKEKVKETGKMMWLSDGTLAGAVDEEGIKWVIEDWTPRAIAAGIKYVGFVITENEWVNLAAEEYRETAKEGMTTGYFKDVESVKKWFREITR</sequence>
<keyword evidence="2" id="KW-1185">Reference proteome</keyword>
<evidence type="ECO:0000313" key="2">
    <source>
        <dbReference type="Proteomes" id="UP000266183"/>
    </source>
</evidence>